<proteinExistence type="predicted"/>
<evidence type="ECO:0000256" key="1">
    <source>
        <dbReference type="SAM" id="MobiDB-lite"/>
    </source>
</evidence>
<dbReference type="STRING" id="429701.A0A2G9GC28"/>
<evidence type="ECO:0000313" key="3">
    <source>
        <dbReference type="Proteomes" id="UP000231279"/>
    </source>
</evidence>
<dbReference type="OrthoDB" id="909814at2759"/>
<feature type="compositionally biased region" description="Basic and acidic residues" evidence="1">
    <location>
        <begin position="105"/>
        <end position="115"/>
    </location>
</feature>
<dbReference type="PANTHER" id="PTHR33130:SF40">
    <property type="entry name" value="CHROMOGRANIN (DUF1639)"/>
    <property type="match status" value="1"/>
</dbReference>
<feature type="region of interest" description="Disordered" evidence="1">
    <location>
        <begin position="1"/>
        <end position="223"/>
    </location>
</feature>
<evidence type="ECO:0000313" key="2">
    <source>
        <dbReference type="EMBL" id="PIN02540.1"/>
    </source>
</evidence>
<dbReference type="Pfam" id="PF07797">
    <property type="entry name" value="DUF1639"/>
    <property type="match status" value="1"/>
</dbReference>
<feature type="compositionally biased region" description="Basic residues" evidence="1">
    <location>
        <begin position="30"/>
        <end position="45"/>
    </location>
</feature>
<reference evidence="3" key="1">
    <citation type="journal article" date="2018" name="Gigascience">
        <title>Genome assembly of the Pink Ipe (Handroanthus impetiginosus, Bignoniaceae), a highly valued, ecologically keystone Neotropical timber forest tree.</title>
        <authorList>
            <person name="Silva-Junior O.B."/>
            <person name="Grattapaglia D."/>
            <person name="Novaes E."/>
            <person name="Collevatti R.G."/>
        </authorList>
    </citation>
    <scope>NUCLEOTIDE SEQUENCE [LARGE SCALE GENOMIC DNA]</scope>
    <source>
        <strain evidence="3">cv. UFG-1</strain>
    </source>
</reference>
<feature type="compositionally biased region" description="Polar residues" evidence="1">
    <location>
        <begin position="1"/>
        <end position="13"/>
    </location>
</feature>
<name>A0A2G9GC28_9LAMI</name>
<comment type="caution">
    <text evidence="2">The sequence shown here is derived from an EMBL/GenBank/DDBJ whole genome shotgun (WGS) entry which is preliminary data.</text>
</comment>
<gene>
    <name evidence="2" type="ORF">CDL12_24940</name>
</gene>
<protein>
    <recommendedName>
        <fullName evidence="4">DUF1639 domain-containing protein</fullName>
    </recommendedName>
</protein>
<dbReference type="PANTHER" id="PTHR33130">
    <property type="entry name" value="PUTATIVE (DUF1639)-RELATED"/>
    <property type="match status" value="1"/>
</dbReference>
<dbReference type="AlphaFoldDB" id="A0A2G9GC28"/>
<feature type="compositionally biased region" description="Basic and acidic residues" evidence="1">
    <location>
        <begin position="214"/>
        <end position="223"/>
    </location>
</feature>
<dbReference type="InterPro" id="IPR012438">
    <property type="entry name" value="DUF1639"/>
</dbReference>
<feature type="compositionally biased region" description="Basic and acidic residues" evidence="1">
    <location>
        <begin position="188"/>
        <end position="206"/>
    </location>
</feature>
<keyword evidence="3" id="KW-1185">Reference proteome</keyword>
<feature type="compositionally biased region" description="Basic and acidic residues" evidence="1">
    <location>
        <begin position="152"/>
        <end position="170"/>
    </location>
</feature>
<organism evidence="2 3">
    <name type="scientific">Handroanthus impetiginosus</name>
    <dbReference type="NCBI Taxonomy" id="429701"/>
    <lineage>
        <taxon>Eukaryota</taxon>
        <taxon>Viridiplantae</taxon>
        <taxon>Streptophyta</taxon>
        <taxon>Embryophyta</taxon>
        <taxon>Tracheophyta</taxon>
        <taxon>Spermatophyta</taxon>
        <taxon>Magnoliopsida</taxon>
        <taxon>eudicotyledons</taxon>
        <taxon>Gunneridae</taxon>
        <taxon>Pentapetalae</taxon>
        <taxon>asterids</taxon>
        <taxon>lamiids</taxon>
        <taxon>Lamiales</taxon>
        <taxon>Bignoniaceae</taxon>
        <taxon>Crescentiina</taxon>
        <taxon>Tabebuia alliance</taxon>
        <taxon>Handroanthus</taxon>
    </lineage>
</organism>
<dbReference type="EMBL" id="NKXS01005874">
    <property type="protein sequence ID" value="PIN02540.1"/>
    <property type="molecule type" value="Genomic_DNA"/>
</dbReference>
<sequence length="355" mass="39473">MASTVPAKSQPLHNFTLPHLKWNKDGHTGGHLRRRSVKSPSRRPHTSSTSPVRQSPLRESAAVASPRESPLHGENLGKQYPAPGETSKPYADREWVKHSTIGGDPVRHSPRRDLDSEPEALSRSKGALIEYRRNPPKNLTLDGTRSGVYSKNSERATQKSETKSRAKDGDVAGIKRSKILIKIPCKSNKTEEENPQEEPLKINKNDADDEEVQDEGKDNNNIDEEIKTWNLRPRKPIRKPLNVNGGTVKNNGSVMPEKIKVQSPLRNLNNKSGENGGNCGVGGEKKEKRKLSIAVALSKDEIEEDIFALTGSKPARRPKKRAKNIQKQVDFVFPGLWLVSITKDSYKVSENSMKG</sequence>
<evidence type="ECO:0008006" key="4">
    <source>
        <dbReference type="Google" id="ProtNLM"/>
    </source>
</evidence>
<accession>A0A2G9GC28</accession>
<dbReference type="Proteomes" id="UP000231279">
    <property type="component" value="Unassembled WGS sequence"/>
</dbReference>
<feature type="compositionally biased region" description="Polar residues" evidence="1">
    <location>
        <begin position="141"/>
        <end position="151"/>
    </location>
</feature>